<dbReference type="AlphaFoldDB" id="A0A8X6L269"/>
<evidence type="ECO:0000313" key="2">
    <source>
        <dbReference type="Proteomes" id="UP000887116"/>
    </source>
</evidence>
<evidence type="ECO:0000313" key="1">
    <source>
        <dbReference type="EMBL" id="GFQ91023.1"/>
    </source>
</evidence>
<name>A0A8X6L269_TRICU</name>
<proteinExistence type="predicted"/>
<accession>A0A8X6L269</accession>
<protein>
    <submittedName>
        <fullName evidence="1">Uncharacterized protein</fullName>
    </submittedName>
</protein>
<gene>
    <name evidence="1" type="ORF">TNCT_627521</name>
</gene>
<comment type="caution">
    <text evidence="1">The sequence shown here is derived from an EMBL/GenBank/DDBJ whole genome shotgun (WGS) entry which is preliminary data.</text>
</comment>
<keyword evidence="2" id="KW-1185">Reference proteome</keyword>
<dbReference type="EMBL" id="BMAO01013800">
    <property type="protein sequence ID" value="GFQ91023.1"/>
    <property type="molecule type" value="Genomic_DNA"/>
</dbReference>
<organism evidence="1 2">
    <name type="scientific">Trichonephila clavata</name>
    <name type="common">Joro spider</name>
    <name type="synonym">Nephila clavata</name>
    <dbReference type="NCBI Taxonomy" id="2740835"/>
    <lineage>
        <taxon>Eukaryota</taxon>
        <taxon>Metazoa</taxon>
        <taxon>Ecdysozoa</taxon>
        <taxon>Arthropoda</taxon>
        <taxon>Chelicerata</taxon>
        <taxon>Arachnida</taxon>
        <taxon>Araneae</taxon>
        <taxon>Araneomorphae</taxon>
        <taxon>Entelegynae</taxon>
        <taxon>Araneoidea</taxon>
        <taxon>Nephilidae</taxon>
        <taxon>Trichonephila</taxon>
    </lineage>
</organism>
<sequence length="75" mass="8683">MRGSASLGDGAIFYPTRRRGEGWNVDGFVASCSKEEDMIAYKKNSVRSFRRNRCYKYALKEEKEKECNVYSKNIS</sequence>
<reference evidence="1" key="1">
    <citation type="submission" date="2020-07" db="EMBL/GenBank/DDBJ databases">
        <title>Multicomponent nature underlies the extraordinary mechanical properties of spider dragline silk.</title>
        <authorList>
            <person name="Kono N."/>
            <person name="Nakamura H."/>
            <person name="Mori M."/>
            <person name="Yoshida Y."/>
            <person name="Ohtoshi R."/>
            <person name="Malay A.D."/>
            <person name="Moran D.A.P."/>
            <person name="Tomita M."/>
            <person name="Numata K."/>
            <person name="Arakawa K."/>
        </authorList>
    </citation>
    <scope>NUCLEOTIDE SEQUENCE</scope>
</reference>
<dbReference type="Proteomes" id="UP000887116">
    <property type="component" value="Unassembled WGS sequence"/>
</dbReference>